<feature type="compositionally biased region" description="Basic and acidic residues" evidence="1">
    <location>
        <begin position="1004"/>
        <end position="1014"/>
    </location>
</feature>
<dbReference type="GO" id="GO:0030659">
    <property type="term" value="C:cytoplasmic vesicle membrane"/>
    <property type="evidence" value="ECO:0007669"/>
    <property type="project" value="TreeGrafter"/>
</dbReference>
<feature type="compositionally biased region" description="Low complexity" evidence="1">
    <location>
        <begin position="1019"/>
        <end position="1041"/>
    </location>
</feature>
<evidence type="ECO:0000313" key="3">
    <source>
        <dbReference type="EMBL" id="GFN95296.1"/>
    </source>
</evidence>
<keyword evidence="4" id="KW-1185">Reference proteome</keyword>
<feature type="compositionally biased region" description="Low complexity" evidence="1">
    <location>
        <begin position="470"/>
        <end position="514"/>
    </location>
</feature>
<feature type="region of interest" description="Disordered" evidence="1">
    <location>
        <begin position="457"/>
        <end position="552"/>
    </location>
</feature>
<dbReference type="GO" id="GO:0045010">
    <property type="term" value="P:actin nucleation"/>
    <property type="evidence" value="ECO:0007669"/>
    <property type="project" value="InterPro"/>
</dbReference>
<evidence type="ECO:0000313" key="4">
    <source>
        <dbReference type="Proteomes" id="UP000735302"/>
    </source>
</evidence>
<dbReference type="SUPFAM" id="SSF57903">
    <property type="entry name" value="FYVE/PHD zinc finger"/>
    <property type="match status" value="1"/>
</dbReference>
<sequence length="1191" mass="128861">MYWGVNPNAGQRLKSFRSSSDEISNLSDRLSFILSLISPGLTILECHGGTVVSRQKRDPISEHCSICVFALPAHQVDERKLKPKPPSPPDPHELLLNEIRSRPKLRPVRHGKLVVEKSAQLGSSCGAGGEEAGSETRAPAKRVIKPDFNLLLNNSFEESSDDEDRSNNNSPGTPEYRKHLRLYQQQIQQQQQQQQLYPRSDSMSMTPPPHHTWQRAVTQQALLRDPSQQQARPSRLQRRHTITICEAPLDHQVALKELPVLQEEEEEQPSPVRDSHSGGGSSSSSSSLSQLRPGVLPRASHSDNDLQSHASSMTSTMTINLRQAPSLVRRASFEHRRSLTSQTSTGLTAIPEQEDDGKNAGGSTDPGSRPLTRAKSQEQCPPPNPSPPCKGRAKAGLAMVGMRPSGGPYHPNSHHASHHSRSIAAASTAATAAGVPTSSKPHTTLASMQHVLSNPSFSSYSRLPQTQHAPSSSSSPFSRSFSSPTYPSTASPSSISSSLSSSSMSSPSFLPSTLEQSPQPGRATALDRSSSSQSPAYRCPPQGTNIHDRAMLTQEDSRFEGRISRWRMPAAQYSDQVEAAPSNCNNMGYLPDTSASPRRWATGITGDSSDSGSSYNPVREGNPPDSSNQHSVVVGAGYYPETLSPEEARHKRLSLDAGMSMYYEEALKEDNTESLPSSPYLGRDQGIVRKTSVGLDRGVRGRTGFRRIKSPEEEERVTRWRALQEDERQARWRPQQQEKTGGSPVANQRQVPFRRSGVAALTPPSPSSPESLRPENTDVLQQRMADEEARFDRWRRLEEGTGSHPLLDHLNRRSPQEASPNMNLKRQDQSQTIVVAAPPGIAQPSSLGPGLEPARHQSHVASPPDTTSDLAPMHDMLPMPKRWQNPVECLSLTLEEVTHIRSVLTKAELESLMSHPDLYQQVAKSKLCFTCKTTRFALFGEWGTKCKFCKRTVCAKCLRKMNVPADHFRNIPVYTLSPTPLTSEMQDFIQDFIKGAPAPSVPATRDHSPVRHDAPQLPSSAAAVAASATGSTSSSSTVAAGQTTLSPGMNSSKPGFLSGPAKALHRSQSALVTGQRPKLFAAASSTSSSSSSSSSSSTSSSSLSSAIKGPMMAICCDCKGMVMEIIRATRASLTLLSSQEGKASLSATSAAAYQGSPPSALPTSTTALSPSASLNHSARQYLASKAKLVSN</sequence>
<dbReference type="EMBL" id="BLXT01002485">
    <property type="protein sequence ID" value="GFN95296.1"/>
    <property type="molecule type" value="Genomic_DNA"/>
</dbReference>
<feature type="compositionally biased region" description="Low complexity" evidence="1">
    <location>
        <begin position="422"/>
        <end position="439"/>
    </location>
</feature>
<dbReference type="AlphaFoldDB" id="A0AAV3ZJ07"/>
<feature type="region of interest" description="Disordered" evidence="1">
    <location>
        <begin position="122"/>
        <end position="141"/>
    </location>
</feature>
<feature type="region of interest" description="Disordered" evidence="1">
    <location>
        <begin position="335"/>
        <end position="442"/>
    </location>
</feature>
<feature type="region of interest" description="Disordered" evidence="1">
    <location>
        <begin position="591"/>
        <end position="630"/>
    </location>
</feature>
<dbReference type="GO" id="GO:0005938">
    <property type="term" value="C:cell cortex"/>
    <property type="evidence" value="ECO:0007669"/>
    <property type="project" value="TreeGrafter"/>
</dbReference>
<dbReference type="GO" id="GO:0048193">
    <property type="term" value="P:Golgi vesicle transport"/>
    <property type="evidence" value="ECO:0007669"/>
    <property type="project" value="TreeGrafter"/>
</dbReference>
<feature type="compositionally biased region" description="Basic and acidic residues" evidence="1">
    <location>
        <begin position="801"/>
        <end position="815"/>
    </location>
</feature>
<feature type="compositionally biased region" description="Polar residues" evidence="1">
    <location>
        <begin position="457"/>
        <end position="469"/>
    </location>
</feature>
<feature type="region of interest" description="Disordered" evidence="1">
    <location>
        <begin position="1083"/>
        <end position="1104"/>
    </location>
</feature>
<evidence type="ECO:0000259" key="2">
    <source>
        <dbReference type="PROSITE" id="PS51082"/>
    </source>
</evidence>
<dbReference type="GO" id="GO:0051639">
    <property type="term" value="P:actin filament network formation"/>
    <property type="evidence" value="ECO:0007669"/>
    <property type="project" value="TreeGrafter"/>
</dbReference>
<feature type="compositionally biased region" description="Polar residues" evidence="1">
    <location>
        <begin position="1042"/>
        <end position="1053"/>
    </location>
</feature>
<dbReference type="GO" id="GO:0036089">
    <property type="term" value="P:cleavage furrow formation"/>
    <property type="evidence" value="ECO:0007669"/>
    <property type="project" value="TreeGrafter"/>
</dbReference>
<dbReference type="InterPro" id="IPR029901">
    <property type="entry name" value="Spire"/>
</dbReference>
<feature type="compositionally biased region" description="Low complexity" evidence="1">
    <location>
        <begin position="1084"/>
        <end position="1104"/>
    </location>
</feature>
<feature type="compositionally biased region" description="Low complexity" evidence="1">
    <location>
        <begin position="184"/>
        <end position="195"/>
    </location>
</feature>
<dbReference type="GO" id="GO:0030041">
    <property type="term" value="P:actin filament polymerization"/>
    <property type="evidence" value="ECO:0007669"/>
    <property type="project" value="TreeGrafter"/>
</dbReference>
<dbReference type="GO" id="GO:0040038">
    <property type="term" value="P:polar body extrusion after meiotic divisions"/>
    <property type="evidence" value="ECO:0007669"/>
    <property type="project" value="TreeGrafter"/>
</dbReference>
<evidence type="ECO:0000256" key="1">
    <source>
        <dbReference type="SAM" id="MobiDB-lite"/>
    </source>
</evidence>
<organism evidence="3 4">
    <name type="scientific">Plakobranchus ocellatus</name>
    <dbReference type="NCBI Taxonomy" id="259542"/>
    <lineage>
        <taxon>Eukaryota</taxon>
        <taxon>Metazoa</taxon>
        <taxon>Spiralia</taxon>
        <taxon>Lophotrochozoa</taxon>
        <taxon>Mollusca</taxon>
        <taxon>Gastropoda</taxon>
        <taxon>Heterobranchia</taxon>
        <taxon>Euthyneura</taxon>
        <taxon>Panpulmonata</taxon>
        <taxon>Sacoglossa</taxon>
        <taxon>Placobranchoidea</taxon>
        <taxon>Plakobranchidae</taxon>
        <taxon>Plakobranchus</taxon>
    </lineage>
</organism>
<dbReference type="GO" id="GO:0051295">
    <property type="term" value="P:establishment of meiotic spindle localization"/>
    <property type="evidence" value="ECO:0007669"/>
    <property type="project" value="TreeGrafter"/>
</dbReference>
<feature type="region of interest" description="Disordered" evidence="1">
    <location>
        <begin position="184"/>
        <end position="215"/>
    </location>
</feature>
<dbReference type="InterPro" id="IPR013083">
    <property type="entry name" value="Znf_RING/FYVE/PHD"/>
</dbReference>
<feature type="compositionally biased region" description="Polar residues" evidence="1">
    <location>
        <begin position="307"/>
        <end position="319"/>
    </location>
</feature>
<dbReference type="Gene3D" id="3.30.40.10">
    <property type="entry name" value="Zinc/RING finger domain, C3HC4 (zinc finger)"/>
    <property type="match status" value="1"/>
</dbReference>
<feature type="domain" description="WH2" evidence="2">
    <location>
        <begin position="91"/>
        <end position="108"/>
    </location>
</feature>
<dbReference type="InterPro" id="IPR003124">
    <property type="entry name" value="WH2_dom"/>
</dbReference>
<dbReference type="PANTHER" id="PTHR21345:SF3">
    <property type="entry name" value="PROTEIN SPIRE"/>
    <property type="match status" value="1"/>
</dbReference>
<protein>
    <submittedName>
        <fullName evidence="3">Protein spire</fullName>
    </submittedName>
</protein>
<dbReference type="InterPro" id="IPR011011">
    <property type="entry name" value="Znf_FYVE_PHD"/>
</dbReference>
<dbReference type="GO" id="GO:0003779">
    <property type="term" value="F:actin binding"/>
    <property type="evidence" value="ECO:0007669"/>
    <property type="project" value="InterPro"/>
</dbReference>
<dbReference type="PANTHER" id="PTHR21345">
    <property type="entry name" value="SPIRE"/>
    <property type="match status" value="1"/>
</dbReference>
<feature type="region of interest" description="Disordered" evidence="1">
    <location>
        <begin position="801"/>
        <end position="823"/>
    </location>
</feature>
<proteinExistence type="predicted"/>
<dbReference type="GO" id="GO:0008017">
    <property type="term" value="F:microtubule binding"/>
    <property type="evidence" value="ECO:0007669"/>
    <property type="project" value="TreeGrafter"/>
</dbReference>
<feature type="region of interest" description="Disordered" evidence="1">
    <location>
        <begin position="845"/>
        <end position="865"/>
    </location>
</feature>
<feature type="region of interest" description="Disordered" evidence="1">
    <location>
        <begin position="757"/>
        <end position="776"/>
    </location>
</feature>
<feature type="region of interest" description="Disordered" evidence="1">
    <location>
        <begin position="262"/>
        <end position="319"/>
    </location>
</feature>
<reference evidence="3 4" key="1">
    <citation type="journal article" date="2021" name="Elife">
        <title>Chloroplast acquisition without the gene transfer in kleptoplastic sea slugs, Plakobranchus ocellatus.</title>
        <authorList>
            <person name="Maeda T."/>
            <person name="Takahashi S."/>
            <person name="Yoshida T."/>
            <person name="Shimamura S."/>
            <person name="Takaki Y."/>
            <person name="Nagai Y."/>
            <person name="Toyoda A."/>
            <person name="Suzuki Y."/>
            <person name="Arimoto A."/>
            <person name="Ishii H."/>
            <person name="Satoh N."/>
            <person name="Nishiyama T."/>
            <person name="Hasebe M."/>
            <person name="Maruyama T."/>
            <person name="Minagawa J."/>
            <person name="Obokata J."/>
            <person name="Shigenobu S."/>
        </authorList>
    </citation>
    <scope>NUCLEOTIDE SEQUENCE [LARGE SCALE GENOMIC DNA]</scope>
</reference>
<feature type="compositionally biased region" description="Polar residues" evidence="1">
    <location>
        <begin position="734"/>
        <end position="750"/>
    </location>
</feature>
<feature type="compositionally biased region" description="Basic residues" evidence="1">
    <location>
        <begin position="412"/>
        <end position="421"/>
    </location>
</feature>
<dbReference type="PROSITE" id="PS51082">
    <property type="entry name" value="WH2"/>
    <property type="match status" value="1"/>
</dbReference>
<feature type="region of interest" description="Disordered" evidence="1">
    <location>
        <begin position="999"/>
        <end position="1060"/>
    </location>
</feature>
<gene>
    <name evidence="3" type="ORF">PoB_002180200</name>
</gene>
<feature type="region of interest" description="Disordered" evidence="1">
    <location>
        <begin position="726"/>
        <end position="750"/>
    </location>
</feature>
<name>A0AAV3ZJ07_9GAST</name>
<dbReference type="Proteomes" id="UP000735302">
    <property type="component" value="Unassembled WGS sequence"/>
</dbReference>
<comment type="caution">
    <text evidence="3">The sequence shown here is derived from an EMBL/GenBank/DDBJ whole genome shotgun (WGS) entry which is preliminary data.</text>
</comment>
<accession>A0AAV3ZJ07</accession>